<dbReference type="NCBIfam" id="TIGR04411">
    <property type="entry name" value="T2SS_GspN_Lepto"/>
    <property type="match status" value="1"/>
</dbReference>
<keyword evidence="1" id="KW-0472">Membrane</keyword>
<keyword evidence="1" id="KW-1133">Transmembrane helix</keyword>
<feature type="transmembrane region" description="Helical" evidence="1">
    <location>
        <begin position="33"/>
        <end position="51"/>
    </location>
</feature>
<gene>
    <name evidence="2" type="primary">gspN</name>
    <name evidence="2" type="ORF">C4520_09645</name>
</gene>
<dbReference type="AlphaFoldDB" id="A0A3A4NLK7"/>
<dbReference type="EMBL" id="QZKU01000067">
    <property type="protein sequence ID" value="RJP21543.1"/>
    <property type="molecule type" value="Genomic_DNA"/>
</dbReference>
<accession>A0A3A4NLK7</accession>
<evidence type="ECO:0000256" key="1">
    <source>
        <dbReference type="SAM" id="Phobius"/>
    </source>
</evidence>
<reference evidence="2 3" key="1">
    <citation type="journal article" date="2017" name="ISME J.">
        <title>Energy and carbon metabolisms in a deep terrestrial subsurface fluid microbial community.</title>
        <authorList>
            <person name="Momper L."/>
            <person name="Jungbluth S.P."/>
            <person name="Lee M.D."/>
            <person name="Amend J.P."/>
        </authorList>
    </citation>
    <scope>NUCLEOTIDE SEQUENCE [LARGE SCALE GENOMIC DNA]</scope>
    <source>
        <strain evidence="2">SURF_5</strain>
    </source>
</reference>
<dbReference type="Proteomes" id="UP000265882">
    <property type="component" value="Unassembled WGS sequence"/>
</dbReference>
<protein>
    <submittedName>
        <fullName evidence="2">Type II secretion system protein GspN</fullName>
    </submittedName>
</protein>
<evidence type="ECO:0000313" key="3">
    <source>
        <dbReference type="Proteomes" id="UP000265882"/>
    </source>
</evidence>
<comment type="caution">
    <text evidence="2">The sequence shown here is derived from an EMBL/GenBank/DDBJ whole genome shotgun (WGS) entry which is preliminary data.</text>
</comment>
<proteinExistence type="predicted"/>
<organism evidence="2 3">
    <name type="scientific">Abyssobacteria bacterium (strain SURF_5)</name>
    <dbReference type="NCBI Taxonomy" id="2093360"/>
    <lineage>
        <taxon>Bacteria</taxon>
        <taxon>Pseudomonadati</taxon>
        <taxon>Candidatus Hydrogenedentota</taxon>
        <taxon>Candidatus Abyssobacteria</taxon>
    </lineage>
</organism>
<evidence type="ECO:0000313" key="2">
    <source>
        <dbReference type="EMBL" id="RJP21543.1"/>
    </source>
</evidence>
<name>A0A3A4NLK7_ABYX5</name>
<sequence>MIGSMSGETVARKLYPENLLDNESRLSTTVKKLVSVILLVGALAFLAIFFARPYQRLERLTNQLLVERAPGLKLEGVDIRFPASITLTNLDIPVRLNKNERRLRIEKLSGNLSVLPLLKGILETEMDSDFLGGILWIQVRTKALPQNPGPGLPPLVFDARARRLDLVQVCSLLETPLPVTGRCDIDAEGTMQQNQIQSLRGSALLIGDHIEIPPVNSESVSLPANHSAEARAKMTFDQGKVLIQDFLLTGSAYDLSGTATVALEEPFENSPVDGSIGMIFKERFAITDRRLSGDSADSIADALVNSKSRVTFKVSGTLDSPGAEIDVASSLTPLMKHLAR</sequence>
<keyword evidence="1" id="KW-0812">Transmembrane</keyword>
<dbReference type="InterPro" id="IPR030925">
    <property type="entry name" value="T2SS_GspN_Lepto"/>
</dbReference>